<comment type="caution">
    <text evidence="1">The sequence shown here is derived from an EMBL/GenBank/DDBJ whole genome shotgun (WGS) entry which is preliminary data.</text>
</comment>
<gene>
    <name evidence="1" type="ORF">ACJMK2_029009</name>
</gene>
<dbReference type="Proteomes" id="UP001634394">
    <property type="component" value="Unassembled WGS sequence"/>
</dbReference>
<dbReference type="EMBL" id="JBJQND010000003">
    <property type="protein sequence ID" value="KAL3882696.1"/>
    <property type="molecule type" value="Genomic_DNA"/>
</dbReference>
<evidence type="ECO:0000313" key="2">
    <source>
        <dbReference type="Proteomes" id="UP001634394"/>
    </source>
</evidence>
<reference evidence="1 2" key="1">
    <citation type="submission" date="2024-11" db="EMBL/GenBank/DDBJ databases">
        <title>Chromosome-level genome assembly of the freshwater bivalve Anodonta woodiana.</title>
        <authorList>
            <person name="Chen X."/>
        </authorList>
    </citation>
    <scope>NUCLEOTIDE SEQUENCE [LARGE SCALE GENOMIC DNA]</scope>
    <source>
        <strain evidence="1">MN2024</strain>
        <tissue evidence="1">Gills</tissue>
    </source>
</reference>
<proteinExistence type="predicted"/>
<dbReference type="AlphaFoldDB" id="A0ABD3X8V9"/>
<name>A0ABD3X8V9_SINWO</name>
<keyword evidence="2" id="KW-1185">Reference proteome</keyword>
<evidence type="ECO:0000313" key="1">
    <source>
        <dbReference type="EMBL" id="KAL3882696.1"/>
    </source>
</evidence>
<protein>
    <submittedName>
        <fullName evidence="1">Uncharacterized protein</fullName>
    </submittedName>
</protein>
<organism evidence="1 2">
    <name type="scientific">Sinanodonta woodiana</name>
    <name type="common">Chinese pond mussel</name>
    <name type="synonym">Anodonta woodiana</name>
    <dbReference type="NCBI Taxonomy" id="1069815"/>
    <lineage>
        <taxon>Eukaryota</taxon>
        <taxon>Metazoa</taxon>
        <taxon>Spiralia</taxon>
        <taxon>Lophotrochozoa</taxon>
        <taxon>Mollusca</taxon>
        <taxon>Bivalvia</taxon>
        <taxon>Autobranchia</taxon>
        <taxon>Heteroconchia</taxon>
        <taxon>Palaeoheterodonta</taxon>
        <taxon>Unionida</taxon>
        <taxon>Unionoidea</taxon>
        <taxon>Unionidae</taxon>
        <taxon>Unioninae</taxon>
        <taxon>Sinanodonta</taxon>
    </lineage>
</organism>
<sequence>MNNRLKVLLNWQPRKTNKLIEKIYELIKVQLTDIRRSLYGTGNYMLNAKFSRSKINKLSWSSKSEEEKHDIFMTFMMKSHLKFTTAVTSLDGMYTVLNAQNWQEKPNQKTRCRATRTRRKN</sequence>
<accession>A0ABD3X8V9</accession>